<accession>A0AB34JMY0</accession>
<proteinExistence type="predicted"/>
<comment type="caution">
    <text evidence="2">The sequence shown here is derived from an EMBL/GenBank/DDBJ whole genome shotgun (WGS) entry which is preliminary data.</text>
</comment>
<dbReference type="GO" id="GO:0031902">
    <property type="term" value="C:late endosome membrane"/>
    <property type="evidence" value="ECO:0007669"/>
    <property type="project" value="TreeGrafter"/>
</dbReference>
<dbReference type="AlphaFoldDB" id="A0AB34JMY0"/>
<dbReference type="NCBIfam" id="TIGR01444">
    <property type="entry name" value="fkbM_fam"/>
    <property type="match status" value="1"/>
</dbReference>
<name>A0AB34JMY0_PRYPA</name>
<dbReference type="EMBL" id="JBGBPQ010000007">
    <property type="protein sequence ID" value="KAL1522052.1"/>
    <property type="molecule type" value="Genomic_DNA"/>
</dbReference>
<dbReference type="InterPro" id="IPR006342">
    <property type="entry name" value="FkbM_mtfrase"/>
</dbReference>
<keyword evidence="3" id="KW-1185">Reference proteome</keyword>
<organism evidence="2 3">
    <name type="scientific">Prymnesium parvum</name>
    <name type="common">Toxic golden alga</name>
    <dbReference type="NCBI Taxonomy" id="97485"/>
    <lineage>
        <taxon>Eukaryota</taxon>
        <taxon>Haptista</taxon>
        <taxon>Haptophyta</taxon>
        <taxon>Prymnesiophyceae</taxon>
        <taxon>Prymnesiales</taxon>
        <taxon>Prymnesiaceae</taxon>
        <taxon>Prymnesium</taxon>
    </lineage>
</organism>
<reference evidence="2 3" key="1">
    <citation type="journal article" date="2024" name="Science">
        <title>Giant polyketide synthase enzymes in the biosynthesis of giant marine polyether toxins.</title>
        <authorList>
            <person name="Fallon T.R."/>
            <person name="Shende V.V."/>
            <person name="Wierzbicki I.H."/>
            <person name="Pendleton A.L."/>
            <person name="Watervoot N.F."/>
            <person name="Auber R.P."/>
            <person name="Gonzalez D.J."/>
            <person name="Wisecaver J.H."/>
            <person name="Moore B.S."/>
        </authorList>
    </citation>
    <scope>NUCLEOTIDE SEQUENCE [LARGE SCALE GENOMIC DNA]</scope>
    <source>
        <strain evidence="2 3">12B1</strain>
    </source>
</reference>
<evidence type="ECO:0000313" key="3">
    <source>
        <dbReference type="Proteomes" id="UP001515480"/>
    </source>
</evidence>
<dbReference type="GO" id="GO:0006888">
    <property type="term" value="P:endoplasmic reticulum to Golgi vesicle-mediated transport"/>
    <property type="evidence" value="ECO:0007669"/>
    <property type="project" value="TreeGrafter"/>
</dbReference>
<dbReference type="Gene3D" id="3.40.50.150">
    <property type="entry name" value="Vaccinia Virus protein VP39"/>
    <property type="match status" value="1"/>
</dbReference>
<dbReference type="GO" id="GO:0005789">
    <property type="term" value="C:endoplasmic reticulum membrane"/>
    <property type="evidence" value="ECO:0007669"/>
    <property type="project" value="TreeGrafter"/>
</dbReference>
<dbReference type="InterPro" id="IPR053202">
    <property type="entry name" value="EGF_Rcpt_Signaling_Reg"/>
</dbReference>
<dbReference type="SUPFAM" id="SSF53335">
    <property type="entry name" value="S-adenosyl-L-methionine-dependent methyltransferases"/>
    <property type="match status" value="1"/>
</dbReference>
<sequence>MAWHGAREHPAARLPHWGHLNTTQELHCVLQQSRSNEDIALLPLLLAAARAGKAPSGTFVEIGAFDGQEGSQTLLLERCFGWRGVLIEASPQNYGRLRNNSRSRETVKIHSAVCEEKGEVTMQAGGGTVAGVVGQMATSFAAKWKTAHKSCDGLPCLAAVPCQPLPAIMIEAGFPRVNFLSLDVEGAEEVVMKTVMRTAGTEDDFPFDVVMVEIDHRNRTKDDRVVAMIKSAGLKQIPIPQAPGSRNALFVRPTIGDTRPSATVTRPLGHAATANSSRLMMPLFLRSDLSPYIQRFISGESHVRPSVGKAEVAHRLASGLPKALATYLEHSEVQHSSKH</sequence>
<dbReference type="Proteomes" id="UP001515480">
    <property type="component" value="Unassembled WGS sequence"/>
</dbReference>
<evidence type="ECO:0000313" key="2">
    <source>
        <dbReference type="EMBL" id="KAL1522052.1"/>
    </source>
</evidence>
<dbReference type="GO" id="GO:0005886">
    <property type="term" value="C:plasma membrane"/>
    <property type="evidence" value="ECO:0007669"/>
    <property type="project" value="TreeGrafter"/>
</dbReference>
<dbReference type="GO" id="GO:0005794">
    <property type="term" value="C:Golgi apparatus"/>
    <property type="evidence" value="ECO:0007669"/>
    <property type="project" value="TreeGrafter"/>
</dbReference>
<dbReference type="PANTHER" id="PTHR34009:SF2">
    <property type="entry name" value="PROTEIN STAR"/>
    <property type="match status" value="1"/>
</dbReference>
<feature type="domain" description="Methyltransferase FkbM" evidence="1">
    <location>
        <begin position="61"/>
        <end position="230"/>
    </location>
</feature>
<dbReference type="GO" id="GO:0016197">
    <property type="term" value="P:endosomal transport"/>
    <property type="evidence" value="ECO:0007669"/>
    <property type="project" value="TreeGrafter"/>
</dbReference>
<dbReference type="Pfam" id="PF05050">
    <property type="entry name" value="Methyltransf_21"/>
    <property type="match status" value="1"/>
</dbReference>
<gene>
    <name evidence="2" type="ORF">AB1Y20_021697</name>
</gene>
<protein>
    <recommendedName>
        <fullName evidence="1">Methyltransferase FkbM domain-containing protein</fullName>
    </recommendedName>
</protein>
<dbReference type="InterPro" id="IPR029063">
    <property type="entry name" value="SAM-dependent_MTases_sf"/>
</dbReference>
<evidence type="ECO:0000259" key="1">
    <source>
        <dbReference type="Pfam" id="PF05050"/>
    </source>
</evidence>
<dbReference type="PANTHER" id="PTHR34009">
    <property type="entry name" value="PROTEIN STAR"/>
    <property type="match status" value="1"/>
</dbReference>